<keyword evidence="3" id="KW-1185">Reference proteome</keyword>
<gene>
    <name evidence="2" type="ORF">KI387_012538</name>
</gene>
<dbReference type="Proteomes" id="UP000824469">
    <property type="component" value="Unassembled WGS sequence"/>
</dbReference>
<feature type="compositionally biased region" description="Basic and acidic residues" evidence="1">
    <location>
        <begin position="114"/>
        <end position="124"/>
    </location>
</feature>
<comment type="caution">
    <text evidence="2">The sequence shown here is derived from an EMBL/GenBank/DDBJ whole genome shotgun (WGS) entry which is preliminary data.</text>
</comment>
<dbReference type="EMBL" id="JAHRHJ020000009">
    <property type="protein sequence ID" value="KAH9300955.1"/>
    <property type="molecule type" value="Genomic_DNA"/>
</dbReference>
<name>A0AA38FG42_TAXCH</name>
<evidence type="ECO:0000313" key="2">
    <source>
        <dbReference type="EMBL" id="KAH9300955.1"/>
    </source>
</evidence>
<accession>A0AA38FG42</accession>
<reference evidence="2 3" key="1">
    <citation type="journal article" date="2021" name="Nat. Plants">
        <title>The Taxus genome provides insights into paclitaxel biosynthesis.</title>
        <authorList>
            <person name="Xiong X."/>
            <person name="Gou J."/>
            <person name="Liao Q."/>
            <person name="Li Y."/>
            <person name="Zhou Q."/>
            <person name="Bi G."/>
            <person name="Li C."/>
            <person name="Du R."/>
            <person name="Wang X."/>
            <person name="Sun T."/>
            <person name="Guo L."/>
            <person name="Liang H."/>
            <person name="Lu P."/>
            <person name="Wu Y."/>
            <person name="Zhang Z."/>
            <person name="Ro D.K."/>
            <person name="Shang Y."/>
            <person name="Huang S."/>
            <person name="Yan J."/>
        </authorList>
    </citation>
    <scope>NUCLEOTIDE SEQUENCE [LARGE SCALE GENOMIC DNA]</scope>
    <source>
        <strain evidence="2">Ta-2019</strain>
    </source>
</reference>
<organism evidence="2 3">
    <name type="scientific">Taxus chinensis</name>
    <name type="common">Chinese yew</name>
    <name type="synonym">Taxus wallichiana var. chinensis</name>
    <dbReference type="NCBI Taxonomy" id="29808"/>
    <lineage>
        <taxon>Eukaryota</taxon>
        <taxon>Viridiplantae</taxon>
        <taxon>Streptophyta</taxon>
        <taxon>Embryophyta</taxon>
        <taxon>Tracheophyta</taxon>
        <taxon>Spermatophyta</taxon>
        <taxon>Pinopsida</taxon>
        <taxon>Pinidae</taxon>
        <taxon>Conifers II</taxon>
        <taxon>Cupressales</taxon>
        <taxon>Taxaceae</taxon>
        <taxon>Taxus</taxon>
    </lineage>
</organism>
<proteinExistence type="predicted"/>
<dbReference type="AlphaFoldDB" id="A0AA38FG42"/>
<dbReference type="PANTHER" id="PTHR36410">
    <property type="entry name" value="EXPRESSED PROTEIN"/>
    <property type="match status" value="1"/>
</dbReference>
<feature type="region of interest" description="Disordered" evidence="1">
    <location>
        <begin position="93"/>
        <end position="137"/>
    </location>
</feature>
<dbReference type="PANTHER" id="PTHR36410:SF1">
    <property type="entry name" value="EXPRESSED PROTEIN"/>
    <property type="match status" value="1"/>
</dbReference>
<sequence>MHAIVQKALCRTTADIRPKLLRNRIAVPYSQQIYAYHPLYNSMFSTHQPSSAKEQPGDTEEDVMVEAFGHAYATRAIEEGYGEIYGESVKVFGTNKDPAESQTGPPASVNPGEENGRHATKEETVCPLPGGVGGVAA</sequence>
<evidence type="ECO:0000313" key="3">
    <source>
        <dbReference type="Proteomes" id="UP000824469"/>
    </source>
</evidence>
<evidence type="ECO:0000256" key="1">
    <source>
        <dbReference type="SAM" id="MobiDB-lite"/>
    </source>
</evidence>
<protein>
    <submittedName>
        <fullName evidence="2">Uncharacterized protein</fullName>
    </submittedName>
</protein>